<dbReference type="GO" id="GO:0009103">
    <property type="term" value="P:lipopolysaccharide biosynthetic process"/>
    <property type="evidence" value="ECO:0007669"/>
    <property type="project" value="TreeGrafter"/>
</dbReference>
<comment type="caution">
    <text evidence="4">The sequence shown here is derived from an EMBL/GenBank/DDBJ whole genome shotgun (WGS) entry which is preliminary data.</text>
</comment>
<dbReference type="InterPro" id="IPR043968">
    <property type="entry name" value="SGNH"/>
</dbReference>
<dbReference type="PANTHER" id="PTHR23028:SF53">
    <property type="entry name" value="ACYL_TRANSF_3 DOMAIN-CONTAINING PROTEIN"/>
    <property type="match status" value="1"/>
</dbReference>
<feature type="transmembrane region" description="Helical" evidence="1">
    <location>
        <begin position="171"/>
        <end position="190"/>
    </location>
</feature>
<dbReference type="EMBL" id="WHUF01000011">
    <property type="protein sequence ID" value="MQA23542.1"/>
    <property type="molecule type" value="Genomic_DNA"/>
</dbReference>
<evidence type="ECO:0000256" key="1">
    <source>
        <dbReference type="SAM" id="Phobius"/>
    </source>
</evidence>
<name>A0A843SJU1_9BURK</name>
<feature type="domain" description="SGNH" evidence="3">
    <location>
        <begin position="435"/>
        <end position="644"/>
    </location>
</feature>
<reference evidence="4 5" key="1">
    <citation type="submission" date="2019-10" db="EMBL/GenBank/DDBJ databases">
        <title>Two novel species isolated from a subtropical stream in China.</title>
        <authorList>
            <person name="Lu H."/>
        </authorList>
    </citation>
    <scope>NUCLEOTIDE SEQUENCE [LARGE SCALE GENOMIC DNA]</scope>
    <source>
        <strain evidence="4 5">FT103W</strain>
    </source>
</reference>
<dbReference type="Pfam" id="PF19040">
    <property type="entry name" value="SGNH"/>
    <property type="match status" value="1"/>
</dbReference>
<feature type="transmembrane region" description="Helical" evidence="1">
    <location>
        <begin position="317"/>
        <end position="338"/>
    </location>
</feature>
<dbReference type="Proteomes" id="UP000444318">
    <property type="component" value="Unassembled WGS sequence"/>
</dbReference>
<keyword evidence="1" id="KW-0472">Membrane</keyword>
<dbReference type="RefSeq" id="WP_152809609.1">
    <property type="nucleotide sequence ID" value="NZ_WHUF01000011.1"/>
</dbReference>
<evidence type="ECO:0000313" key="5">
    <source>
        <dbReference type="Proteomes" id="UP000444318"/>
    </source>
</evidence>
<proteinExistence type="predicted"/>
<dbReference type="GO" id="GO:0016020">
    <property type="term" value="C:membrane"/>
    <property type="evidence" value="ECO:0007669"/>
    <property type="project" value="TreeGrafter"/>
</dbReference>
<feature type="transmembrane region" description="Helical" evidence="1">
    <location>
        <begin position="288"/>
        <end position="311"/>
    </location>
</feature>
<keyword evidence="1" id="KW-1133">Transmembrane helix</keyword>
<dbReference type="InterPro" id="IPR050879">
    <property type="entry name" value="Acyltransferase_3"/>
</dbReference>
<keyword evidence="4" id="KW-0012">Acyltransferase</keyword>
<feature type="transmembrane region" description="Helical" evidence="1">
    <location>
        <begin position="81"/>
        <end position="100"/>
    </location>
</feature>
<evidence type="ECO:0000313" key="4">
    <source>
        <dbReference type="EMBL" id="MQA23542.1"/>
    </source>
</evidence>
<keyword evidence="5" id="KW-1185">Reference proteome</keyword>
<dbReference type="Pfam" id="PF01757">
    <property type="entry name" value="Acyl_transf_3"/>
    <property type="match status" value="1"/>
</dbReference>
<keyword evidence="1" id="KW-0812">Transmembrane</keyword>
<keyword evidence="4" id="KW-0808">Transferase</keyword>
<feature type="transmembrane region" description="Helical" evidence="1">
    <location>
        <begin position="39"/>
        <end position="60"/>
    </location>
</feature>
<organism evidence="4 5">
    <name type="scientific">Rugamonas rivuli</name>
    <dbReference type="NCBI Taxonomy" id="2743358"/>
    <lineage>
        <taxon>Bacteria</taxon>
        <taxon>Pseudomonadati</taxon>
        <taxon>Pseudomonadota</taxon>
        <taxon>Betaproteobacteria</taxon>
        <taxon>Burkholderiales</taxon>
        <taxon>Oxalobacteraceae</taxon>
        <taxon>Telluria group</taxon>
        <taxon>Rugamonas</taxon>
    </lineage>
</organism>
<sequence>MNRDLRPEHLECRPDIDGLRAVAVLCIVVFHAFPEVLKGGFIGVDIFFVISGFLISSIIGRQLERGHFSFADFYGRRVRRIFPALLLVLAACCAAGWWIMLPGEYQQLGKHMAGGAGFVANYVLWGESGYFDSAAHGKPLLHLWSLGVEEQFYIVWPALLWLAWRRGISPLTVSMALALASFGLNLAAVQDDPVRAFYAPQTRFWQILAGSVLASLPECGEGARRGLQAWLAPLGAGLILAGLAFITEARAIPGWWALLPTLGATLIIAAGGRAWLNRTLLSNRVLGWIGRISFPLYLWHWPLLVFAGLAVRSTPSAALRIGAVAAAIVLASLTYLLLEQPIRSGGRRRLKSMALLLLMVAVGGIGYDIFRREGLAFRMRDRQAYTEYFENDPVHWRFFLRVGIPDKYHLECEFFDIAKYRAGRADMVPRRAIAESCYRRDPSRPHAVLLWGDSHVEQLSFGIRNNLPAGWQVLQVASSGCPPRPDASDESIVNHCERSNWFALQTIAEAHPDVVVVAQNLGHTLAGMRQIADRLRGLGVPRVVFTGPVPHWTEELPKLMATELWLTKPRRTFHGVDRELMAHNAALQAGFPKGGNAVFVNVMDFFCNQDGCLTYLGEDPRSGVTTFDASHLMPQASDLLARDLLSRAITGD</sequence>
<dbReference type="SUPFAM" id="SSF52266">
    <property type="entry name" value="SGNH hydrolase"/>
    <property type="match status" value="1"/>
</dbReference>
<feature type="transmembrane region" description="Helical" evidence="1">
    <location>
        <begin position="350"/>
        <end position="370"/>
    </location>
</feature>
<dbReference type="AlphaFoldDB" id="A0A843SJU1"/>
<dbReference type="InterPro" id="IPR002656">
    <property type="entry name" value="Acyl_transf_3_dom"/>
</dbReference>
<dbReference type="PANTHER" id="PTHR23028">
    <property type="entry name" value="ACETYLTRANSFERASE"/>
    <property type="match status" value="1"/>
</dbReference>
<dbReference type="GO" id="GO:0016747">
    <property type="term" value="F:acyltransferase activity, transferring groups other than amino-acyl groups"/>
    <property type="evidence" value="ECO:0007669"/>
    <property type="project" value="InterPro"/>
</dbReference>
<feature type="transmembrane region" description="Helical" evidence="1">
    <location>
        <begin position="229"/>
        <end position="247"/>
    </location>
</feature>
<evidence type="ECO:0000259" key="2">
    <source>
        <dbReference type="Pfam" id="PF01757"/>
    </source>
</evidence>
<accession>A0A843SJU1</accession>
<evidence type="ECO:0000259" key="3">
    <source>
        <dbReference type="Pfam" id="PF19040"/>
    </source>
</evidence>
<protein>
    <submittedName>
        <fullName evidence="4">Acyltransferase family protein</fullName>
    </submittedName>
</protein>
<feature type="domain" description="Acyltransferase 3" evidence="2">
    <location>
        <begin position="15"/>
        <end position="334"/>
    </location>
</feature>
<feature type="transmembrane region" description="Helical" evidence="1">
    <location>
        <begin position="253"/>
        <end position="276"/>
    </location>
</feature>
<gene>
    <name evidence="4" type="ORF">GEV01_28865</name>
</gene>